<feature type="active site" description="Nucleophile" evidence="7">
    <location>
        <position position="96"/>
    </location>
</feature>
<evidence type="ECO:0000313" key="10">
    <source>
        <dbReference type="EMBL" id="CEP03230.1"/>
    </source>
</evidence>
<evidence type="ECO:0000256" key="1">
    <source>
        <dbReference type="ARBA" id="ARBA00000707"/>
    </source>
</evidence>
<evidence type="ECO:0000313" key="11">
    <source>
        <dbReference type="EMBL" id="SPQ95468.1"/>
    </source>
</evidence>
<evidence type="ECO:0000313" key="13">
    <source>
        <dbReference type="Proteomes" id="UP000290189"/>
    </source>
</evidence>
<dbReference type="AlphaFoldDB" id="A0A0G4J6P7"/>
<dbReference type="Proteomes" id="UP000039324">
    <property type="component" value="Unassembled WGS sequence"/>
</dbReference>
<keyword evidence="4 7" id="KW-0833">Ubl conjugation pathway</keyword>
<name>A0A0G4J6P7_PLABS</name>
<sequence>MAGGADDHWLPLESNPDAIVGYLQGLGLCADAFDCVDVYGTDPDLLAMVPPGVLAVLCVFPITDASEQHRRQEAKTQAASVPDGVWYTKQTVSNACGTVALLHAVYNNLDRLRLQPGKFFDDFHRRTLRQSPDGRAESLAGDDSIKEAHHDAAAQGQSDLPDDLENVNLHFVTLTCIRGRLYELDGRKKGPIDHGPTSREALLHDAVAVVKQFMGRDPDSVRFSMVAIVERQDS</sequence>
<evidence type="ECO:0000256" key="8">
    <source>
        <dbReference type="RuleBase" id="RU361215"/>
    </source>
</evidence>
<evidence type="ECO:0000256" key="4">
    <source>
        <dbReference type="ARBA" id="ARBA00022786"/>
    </source>
</evidence>
<comment type="similarity">
    <text evidence="2 7 8">Belongs to the peptidase C12 family.</text>
</comment>
<evidence type="ECO:0000256" key="6">
    <source>
        <dbReference type="ARBA" id="ARBA00022807"/>
    </source>
</evidence>
<dbReference type="OMA" id="IDLHYVC"/>
<dbReference type="EMBL" id="CDSF01000144">
    <property type="protein sequence ID" value="CEP03230.1"/>
    <property type="molecule type" value="Genomic_DNA"/>
</dbReference>
<dbReference type="GO" id="GO:0005737">
    <property type="term" value="C:cytoplasm"/>
    <property type="evidence" value="ECO:0007669"/>
    <property type="project" value="TreeGrafter"/>
</dbReference>
<dbReference type="InterPro" id="IPR038765">
    <property type="entry name" value="Papain-like_cys_pep_sf"/>
</dbReference>
<dbReference type="InterPro" id="IPR036959">
    <property type="entry name" value="Peptidase_C12_UCH_sf"/>
</dbReference>
<dbReference type="PANTHER" id="PTHR10589:SF17">
    <property type="entry name" value="UBIQUITIN CARBOXYL-TERMINAL HYDROLASE"/>
    <property type="match status" value="1"/>
</dbReference>
<dbReference type="Pfam" id="PF01088">
    <property type="entry name" value="Peptidase_C12"/>
    <property type="match status" value="1"/>
</dbReference>
<keyword evidence="3 7" id="KW-0645">Protease</keyword>
<reference evidence="11 13" key="2">
    <citation type="submission" date="2018-03" db="EMBL/GenBank/DDBJ databases">
        <authorList>
            <person name="Fogelqvist J."/>
        </authorList>
    </citation>
    <scope>NUCLEOTIDE SEQUENCE [LARGE SCALE GENOMIC DNA]</scope>
</reference>
<feature type="active site" description="Proton donor" evidence="7">
    <location>
        <position position="170"/>
    </location>
</feature>
<feature type="site" description="Important for enzyme activity" evidence="7">
    <location>
        <position position="185"/>
    </location>
</feature>
<dbReference type="SUPFAM" id="SSF54001">
    <property type="entry name" value="Cysteine proteinases"/>
    <property type="match status" value="1"/>
</dbReference>
<dbReference type="PANTHER" id="PTHR10589">
    <property type="entry name" value="UBIQUITIN CARBOXYL-TERMINAL HYDROLASE"/>
    <property type="match status" value="1"/>
</dbReference>
<dbReference type="GO" id="GO:0006511">
    <property type="term" value="P:ubiquitin-dependent protein catabolic process"/>
    <property type="evidence" value="ECO:0007669"/>
    <property type="project" value="UniProtKB-UniRule"/>
</dbReference>
<gene>
    <name evidence="10" type="ORF">PBRA_002990</name>
    <name evidence="11" type="ORF">PLBR_LOCUS2683</name>
</gene>
<evidence type="ECO:0000256" key="2">
    <source>
        <dbReference type="ARBA" id="ARBA00009326"/>
    </source>
</evidence>
<evidence type="ECO:0000313" key="12">
    <source>
        <dbReference type="Proteomes" id="UP000039324"/>
    </source>
</evidence>
<dbReference type="STRING" id="37360.A0A0G4J6P7"/>
<dbReference type="OrthoDB" id="427186at2759"/>
<evidence type="ECO:0000256" key="5">
    <source>
        <dbReference type="ARBA" id="ARBA00022801"/>
    </source>
</evidence>
<dbReference type="EC" id="3.4.19.12" evidence="8"/>
<dbReference type="Gene3D" id="3.40.532.10">
    <property type="entry name" value="Peptidase C12, ubiquitin carboxyl-terminal hydrolase"/>
    <property type="match status" value="1"/>
</dbReference>
<evidence type="ECO:0000256" key="3">
    <source>
        <dbReference type="ARBA" id="ARBA00022670"/>
    </source>
</evidence>
<keyword evidence="5 7" id="KW-0378">Hydrolase</keyword>
<organism evidence="10 12">
    <name type="scientific">Plasmodiophora brassicae</name>
    <name type="common">Clubroot disease agent</name>
    <dbReference type="NCBI Taxonomy" id="37360"/>
    <lineage>
        <taxon>Eukaryota</taxon>
        <taxon>Sar</taxon>
        <taxon>Rhizaria</taxon>
        <taxon>Endomyxa</taxon>
        <taxon>Phytomyxea</taxon>
        <taxon>Plasmodiophorida</taxon>
        <taxon>Plasmodiophoridae</taxon>
        <taxon>Plasmodiophora</taxon>
    </lineage>
</organism>
<reference evidence="10 12" key="1">
    <citation type="submission" date="2015-02" db="EMBL/GenBank/DDBJ databases">
        <authorList>
            <person name="Chooi Y.-H."/>
        </authorList>
    </citation>
    <scope>NUCLEOTIDE SEQUENCE [LARGE SCALE GENOMIC DNA]</scope>
    <source>
        <strain evidence="10">E3</strain>
    </source>
</reference>
<dbReference type="Proteomes" id="UP000290189">
    <property type="component" value="Unassembled WGS sequence"/>
</dbReference>
<dbReference type="CDD" id="cd09616">
    <property type="entry name" value="Peptidase_C12_UCH_L1_L3"/>
    <property type="match status" value="1"/>
</dbReference>
<keyword evidence="6 7" id="KW-0788">Thiol protease</keyword>
<evidence type="ECO:0000259" key="9">
    <source>
        <dbReference type="PROSITE" id="PS52048"/>
    </source>
</evidence>
<accession>A0A0G4J6P7</accession>
<geneLocation type="mitochondrion" evidence="11"/>
<dbReference type="FunFam" id="3.40.532.10:FF:000006">
    <property type="entry name" value="Ubiquitin carboxyl-terminal hydrolase"/>
    <property type="match status" value="1"/>
</dbReference>
<dbReference type="InterPro" id="IPR001578">
    <property type="entry name" value="Peptidase_C12_UCH"/>
</dbReference>
<keyword evidence="11" id="KW-0496">Mitochondrion</keyword>
<proteinExistence type="inferred from homology"/>
<dbReference type="GO" id="GO:0004843">
    <property type="term" value="F:cysteine-type deubiquitinase activity"/>
    <property type="evidence" value="ECO:0007669"/>
    <property type="project" value="UniProtKB-UniRule"/>
</dbReference>
<dbReference type="EMBL" id="OVEO01000004">
    <property type="protein sequence ID" value="SPQ95468.1"/>
    <property type="molecule type" value="Genomic_DNA"/>
</dbReference>
<protein>
    <recommendedName>
        <fullName evidence="8">Ubiquitin carboxyl-terminal hydrolase</fullName>
        <ecNumber evidence="8">3.4.19.12</ecNumber>
    </recommendedName>
</protein>
<comment type="catalytic activity">
    <reaction evidence="1 7 8">
        <text>Thiol-dependent hydrolysis of ester, thioester, amide, peptide and isopeptide bonds formed by the C-terminal Gly of ubiquitin (a 76-residue protein attached to proteins as an intracellular targeting signal).</text>
        <dbReference type="EC" id="3.4.19.12"/>
    </reaction>
</comment>
<dbReference type="PRINTS" id="PR00707">
    <property type="entry name" value="UBCTHYDRLASE"/>
</dbReference>
<feature type="site" description="Transition state stabilizer" evidence="7">
    <location>
        <position position="90"/>
    </location>
</feature>
<evidence type="ECO:0000256" key="7">
    <source>
        <dbReference type="PROSITE-ProRule" id="PRU01393"/>
    </source>
</evidence>
<dbReference type="PROSITE" id="PS52048">
    <property type="entry name" value="UCH_DOMAIN"/>
    <property type="match status" value="1"/>
</dbReference>
<keyword evidence="12" id="KW-1185">Reference proteome</keyword>
<feature type="domain" description="UCH catalytic" evidence="9">
    <location>
        <begin position="8"/>
        <end position="230"/>
    </location>
</feature>
<dbReference type="GO" id="GO:0016579">
    <property type="term" value="P:protein deubiquitination"/>
    <property type="evidence" value="ECO:0007669"/>
    <property type="project" value="TreeGrafter"/>
</dbReference>